<evidence type="ECO:0000256" key="2">
    <source>
        <dbReference type="ARBA" id="ARBA00009256"/>
    </source>
</evidence>
<feature type="binding site" evidence="8">
    <location>
        <position position="152"/>
    </location>
    <ligand>
        <name>(R)-pantoate</name>
        <dbReference type="ChEBI" id="CHEBI:15980"/>
    </ligand>
</feature>
<comment type="miscellaneous">
    <text evidence="8">The reaction proceeds by a bi uni uni bi ping pong mechanism.</text>
</comment>
<dbReference type="GO" id="GO:0005829">
    <property type="term" value="C:cytosol"/>
    <property type="evidence" value="ECO:0007669"/>
    <property type="project" value="TreeGrafter"/>
</dbReference>
<keyword evidence="10" id="KW-1185">Reference proteome</keyword>
<dbReference type="GO" id="GO:0015940">
    <property type="term" value="P:pantothenate biosynthetic process"/>
    <property type="evidence" value="ECO:0007669"/>
    <property type="project" value="UniProtKB-UniRule"/>
</dbReference>
<dbReference type="Gene3D" id="3.40.50.620">
    <property type="entry name" value="HUPs"/>
    <property type="match status" value="1"/>
</dbReference>
<evidence type="ECO:0000256" key="5">
    <source>
        <dbReference type="ARBA" id="ARBA00022741"/>
    </source>
</evidence>
<evidence type="ECO:0000313" key="10">
    <source>
        <dbReference type="Proteomes" id="UP000294545"/>
    </source>
</evidence>
<evidence type="ECO:0000256" key="3">
    <source>
        <dbReference type="ARBA" id="ARBA00022598"/>
    </source>
</evidence>
<accession>A0A4V2PZ09</accession>
<evidence type="ECO:0000256" key="6">
    <source>
        <dbReference type="ARBA" id="ARBA00022840"/>
    </source>
</evidence>
<reference evidence="9 10" key="1">
    <citation type="submission" date="2019-03" db="EMBL/GenBank/DDBJ databases">
        <title>Genomic Encyclopedia of Type Strains, Phase IV (KMG-IV): sequencing the most valuable type-strain genomes for metagenomic binning, comparative biology and taxonomic classification.</title>
        <authorList>
            <person name="Goeker M."/>
        </authorList>
    </citation>
    <scope>NUCLEOTIDE SEQUENCE [LARGE SCALE GENOMIC DNA]</scope>
    <source>
        <strain evidence="9 10">DSM 24176</strain>
    </source>
</reference>
<dbReference type="InterPro" id="IPR004821">
    <property type="entry name" value="Cyt_trans-like"/>
</dbReference>
<dbReference type="Gene3D" id="3.30.1300.10">
    <property type="entry name" value="Pantoate-beta-alanine ligase, C-terminal domain"/>
    <property type="match status" value="1"/>
</dbReference>
<feature type="binding site" evidence="8">
    <location>
        <position position="61"/>
    </location>
    <ligand>
        <name>beta-alanine</name>
        <dbReference type="ChEBI" id="CHEBI:57966"/>
    </ligand>
</feature>
<dbReference type="HAMAP" id="MF_00158">
    <property type="entry name" value="PanC"/>
    <property type="match status" value="1"/>
</dbReference>
<evidence type="ECO:0000313" key="9">
    <source>
        <dbReference type="EMBL" id="TCK88001.1"/>
    </source>
</evidence>
<dbReference type="GO" id="GO:0004592">
    <property type="term" value="F:pantoate-beta-alanine ligase activity"/>
    <property type="evidence" value="ECO:0007669"/>
    <property type="project" value="UniProtKB-UniRule"/>
</dbReference>
<dbReference type="InterPro" id="IPR042176">
    <property type="entry name" value="Pantoate_ligase_C"/>
</dbReference>
<feature type="binding site" evidence="8">
    <location>
        <begin position="183"/>
        <end position="186"/>
    </location>
    <ligand>
        <name>ATP</name>
        <dbReference type="ChEBI" id="CHEBI:30616"/>
    </ligand>
</feature>
<feature type="active site" description="Proton donor" evidence="8">
    <location>
        <position position="37"/>
    </location>
</feature>
<keyword evidence="5 8" id="KW-0547">Nucleotide-binding</keyword>
<dbReference type="CDD" id="cd00560">
    <property type="entry name" value="PanC"/>
    <property type="match status" value="1"/>
</dbReference>
<evidence type="ECO:0000256" key="1">
    <source>
        <dbReference type="ARBA" id="ARBA00004990"/>
    </source>
</evidence>
<organism evidence="9 10">
    <name type="scientific">Natranaerovirga hydrolytica</name>
    <dbReference type="NCBI Taxonomy" id="680378"/>
    <lineage>
        <taxon>Bacteria</taxon>
        <taxon>Bacillati</taxon>
        <taxon>Bacillota</taxon>
        <taxon>Clostridia</taxon>
        <taxon>Lachnospirales</taxon>
        <taxon>Natranaerovirgaceae</taxon>
        <taxon>Natranaerovirga</taxon>
    </lineage>
</organism>
<dbReference type="FunFam" id="3.30.1300.10:FF:000001">
    <property type="entry name" value="Pantothenate synthetase"/>
    <property type="match status" value="1"/>
</dbReference>
<dbReference type="EMBL" id="SMGQ01000017">
    <property type="protein sequence ID" value="TCK88001.1"/>
    <property type="molecule type" value="Genomic_DNA"/>
</dbReference>
<comment type="subcellular location">
    <subcellularLocation>
        <location evidence="8">Cytoplasm</location>
    </subcellularLocation>
</comment>
<evidence type="ECO:0000256" key="8">
    <source>
        <dbReference type="HAMAP-Rule" id="MF_00158"/>
    </source>
</evidence>
<dbReference type="FunFam" id="3.40.50.620:FF:000013">
    <property type="entry name" value="Pantothenate synthetase"/>
    <property type="match status" value="1"/>
</dbReference>
<feature type="binding site" evidence="8">
    <location>
        <begin position="146"/>
        <end position="149"/>
    </location>
    <ligand>
        <name>ATP</name>
        <dbReference type="ChEBI" id="CHEBI:30616"/>
    </ligand>
</feature>
<comment type="catalytic activity">
    <reaction evidence="7 8">
        <text>(R)-pantoate + beta-alanine + ATP = (R)-pantothenate + AMP + diphosphate + H(+)</text>
        <dbReference type="Rhea" id="RHEA:10912"/>
        <dbReference type="ChEBI" id="CHEBI:15378"/>
        <dbReference type="ChEBI" id="CHEBI:15980"/>
        <dbReference type="ChEBI" id="CHEBI:29032"/>
        <dbReference type="ChEBI" id="CHEBI:30616"/>
        <dbReference type="ChEBI" id="CHEBI:33019"/>
        <dbReference type="ChEBI" id="CHEBI:57966"/>
        <dbReference type="ChEBI" id="CHEBI:456215"/>
        <dbReference type="EC" id="6.3.2.1"/>
    </reaction>
</comment>
<keyword evidence="4 8" id="KW-0566">Pantothenate biosynthesis</keyword>
<dbReference type="PANTHER" id="PTHR21299:SF1">
    <property type="entry name" value="PANTOATE--BETA-ALANINE LIGASE"/>
    <property type="match status" value="1"/>
</dbReference>
<comment type="caution">
    <text evidence="9">The sequence shown here is derived from an EMBL/GenBank/DDBJ whole genome shotgun (WGS) entry which is preliminary data.</text>
</comment>
<sequence>MKLYKTLEDLKKVLMPYDVKNKCIGLVPTMGFLHKGHTSLIEKAAKENDMVVVSIFVNPTQFGPNEDYEKYPRDIKRDYELATQAGADIIFTPEVNQMYDHPKTTIQVKELTNKLCGLSRPGHFDGVTTVVAKLFNGVKPHKAYFGQKDAQQLIVIQKMVKDLNYDIEIIGCPIVRESDGLALSSRNVYLSTEERKQATILYKSLITIKDKIVNGERDAKSLKEEITRMIKSQPLAKIDYVALVDVYALENVEQIKDKVLIALAVKFGDTRLIDNIVVEV</sequence>
<name>A0A4V2PZ09_9FIRM</name>
<dbReference type="PANTHER" id="PTHR21299">
    <property type="entry name" value="CYTIDYLATE KINASE/PANTOATE-BETA-ALANINE LIGASE"/>
    <property type="match status" value="1"/>
</dbReference>
<gene>
    <name evidence="8" type="primary">panC</name>
    <name evidence="9" type="ORF">EDC19_2648</name>
</gene>
<comment type="subunit">
    <text evidence="8">Homodimer.</text>
</comment>
<dbReference type="InterPro" id="IPR014729">
    <property type="entry name" value="Rossmann-like_a/b/a_fold"/>
</dbReference>
<dbReference type="Pfam" id="PF02569">
    <property type="entry name" value="Pantoate_ligase"/>
    <property type="match status" value="1"/>
</dbReference>
<keyword evidence="8" id="KW-0963">Cytoplasm</keyword>
<keyword evidence="3 8" id="KW-0436">Ligase</keyword>
<dbReference type="NCBIfam" id="TIGR00018">
    <property type="entry name" value="panC"/>
    <property type="match status" value="1"/>
</dbReference>
<dbReference type="SUPFAM" id="SSF52374">
    <property type="entry name" value="Nucleotidylyl transferase"/>
    <property type="match status" value="1"/>
</dbReference>
<evidence type="ECO:0000256" key="7">
    <source>
        <dbReference type="ARBA" id="ARBA00048258"/>
    </source>
</evidence>
<dbReference type="GO" id="GO:0005524">
    <property type="term" value="F:ATP binding"/>
    <property type="evidence" value="ECO:0007669"/>
    <property type="project" value="UniProtKB-KW"/>
</dbReference>
<dbReference type="Proteomes" id="UP000294545">
    <property type="component" value="Unassembled WGS sequence"/>
</dbReference>
<comment type="function">
    <text evidence="8">Catalyzes the condensation of pantoate with beta-alanine in an ATP-dependent reaction via a pantoyl-adenylate intermediate.</text>
</comment>
<evidence type="ECO:0000256" key="4">
    <source>
        <dbReference type="ARBA" id="ARBA00022655"/>
    </source>
</evidence>
<dbReference type="OrthoDB" id="9773087at2"/>
<dbReference type="RefSeq" id="WP_132283306.1">
    <property type="nucleotide sequence ID" value="NZ_SMGQ01000017.1"/>
</dbReference>
<dbReference type="AlphaFoldDB" id="A0A4V2PZ09"/>
<comment type="similarity">
    <text evidence="2 8">Belongs to the pantothenate synthetase family.</text>
</comment>
<dbReference type="NCBIfam" id="TIGR00125">
    <property type="entry name" value="cyt_tran_rel"/>
    <property type="match status" value="1"/>
</dbReference>
<dbReference type="EC" id="6.3.2.1" evidence="8"/>
<keyword evidence="6 8" id="KW-0067">ATP-binding</keyword>
<feature type="binding site" evidence="8">
    <location>
        <position position="175"/>
    </location>
    <ligand>
        <name>ATP</name>
        <dbReference type="ChEBI" id="CHEBI:30616"/>
    </ligand>
</feature>
<feature type="binding site" evidence="8">
    <location>
        <begin position="30"/>
        <end position="37"/>
    </location>
    <ligand>
        <name>ATP</name>
        <dbReference type="ChEBI" id="CHEBI:30616"/>
    </ligand>
</feature>
<feature type="binding site" evidence="8">
    <location>
        <position position="61"/>
    </location>
    <ligand>
        <name>(R)-pantoate</name>
        <dbReference type="ChEBI" id="CHEBI:15980"/>
    </ligand>
</feature>
<proteinExistence type="inferred from homology"/>
<dbReference type="InterPro" id="IPR003721">
    <property type="entry name" value="Pantoate_ligase"/>
</dbReference>
<protein>
    <recommendedName>
        <fullName evidence="8">Pantothenate synthetase</fullName>
        <shortName evidence="8">PS</shortName>
        <ecNumber evidence="8">6.3.2.1</ecNumber>
    </recommendedName>
    <alternativeName>
        <fullName evidence="8">Pantoate--beta-alanine ligase</fullName>
    </alternativeName>
    <alternativeName>
        <fullName evidence="8">Pantoate-activating enzyme</fullName>
    </alternativeName>
</protein>
<comment type="pathway">
    <text evidence="1 8">Cofactor biosynthesis; (R)-pantothenate biosynthesis; (R)-pantothenate from (R)-pantoate and beta-alanine: step 1/1.</text>
</comment>
<dbReference type="UniPathway" id="UPA00028">
    <property type="reaction ID" value="UER00005"/>
</dbReference>